<accession>A0A8J6UAX8</accession>
<protein>
    <submittedName>
        <fullName evidence="1">Uncharacterized protein</fullName>
    </submittedName>
</protein>
<comment type="caution">
    <text evidence="1">The sequence shown here is derived from an EMBL/GenBank/DDBJ whole genome shotgun (WGS) entry which is preliminary data.</text>
</comment>
<keyword evidence="2" id="KW-1185">Reference proteome</keyword>
<evidence type="ECO:0000313" key="1">
    <source>
        <dbReference type="EMBL" id="MBD0834872.1"/>
    </source>
</evidence>
<dbReference type="AlphaFoldDB" id="A0A8J6UAX8"/>
<evidence type="ECO:0000313" key="2">
    <source>
        <dbReference type="Proteomes" id="UP000602057"/>
    </source>
</evidence>
<name>A0A8J6UAX8_9FLAO</name>
<proteinExistence type="predicted"/>
<reference evidence="1" key="2">
    <citation type="submission" date="2020-09" db="EMBL/GenBank/DDBJ databases">
        <authorList>
            <person name="Wu Z."/>
        </authorList>
    </citation>
    <scope>NUCLEOTIDE SEQUENCE</scope>
    <source>
        <strain evidence="1">SC17</strain>
    </source>
</reference>
<sequence>MSNLNNIIMEATLNYNFKRQSENHIDWLLNIIKSEKYYEIDSYIVDLDQAS</sequence>
<dbReference type="RefSeq" id="WP_188215322.1">
    <property type="nucleotide sequence ID" value="NZ_BAABGH010000018.1"/>
</dbReference>
<organism evidence="1 2">
    <name type="scientific">Aestuariibaculum suncheonense</name>
    <dbReference type="NCBI Taxonomy" id="1028745"/>
    <lineage>
        <taxon>Bacteria</taxon>
        <taxon>Pseudomonadati</taxon>
        <taxon>Bacteroidota</taxon>
        <taxon>Flavobacteriia</taxon>
        <taxon>Flavobacteriales</taxon>
        <taxon>Flavobacteriaceae</taxon>
    </lineage>
</organism>
<dbReference type="EMBL" id="JACVXC010000001">
    <property type="protein sequence ID" value="MBD0834872.1"/>
    <property type="molecule type" value="Genomic_DNA"/>
</dbReference>
<dbReference type="Proteomes" id="UP000602057">
    <property type="component" value="Unassembled WGS sequence"/>
</dbReference>
<reference evidence="1" key="1">
    <citation type="journal article" date="2013" name="Int. J. Syst. Evol. Microbiol.">
        <title>Aestuariibaculum suncheonense gen. nov., sp. nov., a marine bacterium of the family Flavobacteriaceae isolated from a tidal flat and emended descriptions of the genera Gaetbulibacter and Tamlana.</title>
        <authorList>
            <person name="Jeong S.H."/>
            <person name="Park M.S."/>
            <person name="Jin H.M."/>
            <person name="Lee K."/>
            <person name="Park W."/>
            <person name="Jeon C.O."/>
        </authorList>
    </citation>
    <scope>NUCLEOTIDE SEQUENCE</scope>
    <source>
        <strain evidence="1">SC17</strain>
    </source>
</reference>
<gene>
    <name evidence="1" type="ORF">ICJ84_05450</name>
</gene>